<name>A0A8A1MI68_AJECA</name>
<accession>A0A8A1MI68</accession>
<dbReference type="EMBL" id="CP069114">
    <property type="protein sequence ID" value="QSS64363.1"/>
    <property type="molecule type" value="Genomic_DNA"/>
</dbReference>
<dbReference type="AlphaFoldDB" id="A0A8A1MI68"/>
<evidence type="ECO:0000313" key="1">
    <source>
        <dbReference type="EMBL" id="QSS64363.1"/>
    </source>
</evidence>
<reference evidence="1" key="1">
    <citation type="submission" date="2021-01" db="EMBL/GenBank/DDBJ databases">
        <title>Chromosome-level genome assembly of a human fungal pathogen reveals clustering of transcriptionally co-regulated genes.</title>
        <authorList>
            <person name="Voorhies M."/>
            <person name="Cohen S."/>
            <person name="Shea T.P."/>
            <person name="Petrus S."/>
            <person name="Munoz J.F."/>
            <person name="Poplawski S."/>
            <person name="Goldman W.E."/>
            <person name="Michael T."/>
            <person name="Cuomo C.A."/>
            <person name="Sil A."/>
            <person name="Beyhan S."/>
        </authorList>
    </citation>
    <scope>NUCLEOTIDE SEQUENCE</scope>
    <source>
        <strain evidence="1">WU24</strain>
    </source>
</reference>
<sequence>MAARQPVKDKITPSSRSAGLWQVHFGSRGYLSLYRHQRAAFHVALGRRELTAVARIAAFKSRYCANVCLWVVTSGAPFVESSSGGSLKNDGPCILAVYQPSPLSPNLEFHLQIVSIDRERGINASRKAISNFWNLSHIYLKRGSILVPTVGIT</sequence>
<dbReference type="Proteomes" id="UP000663671">
    <property type="component" value="Chromosome 1"/>
</dbReference>
<proteinExistence type="predicted"/>
<evidence type="ECO:0000313" key="2">
    <source>
        <dbReference type="Proteomes" id="UP000663671"/>
    </source>
</evidence>
<protein>
    <submittedName>
        <fullName evidence="1">Uncharacterized protein</fullName>
    </submittedName>
</protein>
<dbReference type="VEuPathDB" id="FungiDB:I7I51_01430"/>
<gene>
    <name evidence="1" type="ORF">I7I51_01430</name>
</gene>
<organism evidence="1 2">
    <name type="scientific">Ajellomyces capsulatus</name>
    <name type="common">Darling's disease fungus</name>
    <name type="synonym">Histoplasma capsulatum</name>
    <dbReference type="NCBI Taxonomy" id="5037"/>
    <lineage>
        <taxon>Eukaryota</taxon>
        <taxon>Fungi</taxon>
        <taxon>Dikarya</taxon>
        <taxon>Ascomycota</taxon>
        <taxon>Pezizomycotina</taxon>
        <taxon>Eurotiomycetes</taxon>
        <taxon>Eurotiomycetidae</taxon>
        <taxon>Onygenales</taxon>
        <taxon>Ajellomycetaceae</taxon>
        <taxon>Histoplasma</taxon>
    </lineage>
</organism>